<reference evidence="4" key="1">
    <citation type="journal article" date="2018" name="Genome Biol.">
        <title>SKESA: strategic k-mer extension for scrupulous assemblies.</title>
        <authorList>
            <person name="Souvorov A."/>
            <person name="Agarwala R."/>
            <person name="Lipman D.J."/>
        </authorList>
    </citation>
    <scope>NUCLEOTIDE SEQUENCE</scope>
    <source>
        <strain evidence="4">10-8458</strain>
    </source>
</reference>
<evidence type="ECO:0000313" key="4">
    <source>
        <dbReference type="EMBL" id="HAE6196210.1"/>
    </source>
</evidence>
<dbReference type="Pfam" id="PF07338">
    <property type="entry name" value="YdgH_BhsA-like"/>
    <property type="match status" value="1"/>
</dbReference>
<evidence type="ECO:0000259" key="3">
    <source>
        <dbReference type="Pfam" id="PF07338"/>
    </source>
</evidence>
<keyword evidence="1 2" id="KW-0732">Signal</keyword>
<dbReference type="InterPro" id="IPR025543">
    <property type="entry name" value="Dodecin-like"/>
</dbReference>
<feature type="signal peptide" evidence="2">
    <location>
        <begin position="1"/>
        <end position="28"/>
    </location>
</feature>
<dbReference type="InterPro" id="IPR036275">
    <property type="entry name" value="YdgH-like_sf"/>
</dbReference>
<gene>
    <name evidence="4" type="ORF">G4I95_003456</name>
</gene>
<dbReference type="Gene3D" id="3.30.1660.10">
    <property type="entry name" value="Flavin-binding protein dodecin"/>
    <property type="match status" value="1"/>
</dbReference>
<feature type="domain" description="YdgH/BhsA/McbA-like" evidence="3">
    <location>
        <begin position="32"/>
        <end position="84"/>
    </location>
</feature>
<dbReference type="InterPro" id="IPR047841">
    <property type="entry name" value="RclB-like"/>
</dbReference>
<evidence type="ECO:0000256" key="2">
    <source>
        <dbReference type="SAM" id="SignalP"/>
    </source>
</evidence>
<dbReference type="SUPFAM" id="SSF159871">
    <property type="entry name" value="YdgH-like"/>
    <property type="match status" value="1"/>
</dbReference>
<dbReference type="NCBIfam" id="NF040474">
    <property type="entry name" value="peri_RclB"/>
    <property type="match status" value="1"/>
</dbReference>
<dbReference type="InterPro" id="IPR010854">
    <property type="entry name" value="YdgH/BhsA/McbA-like_dom"/>
</dbReference>
<name>A0A734CFX0_SALET</name>
<sequence length="84" mass="8757">MLKVTTLIASLFAAPLAFSASASASASAQPLTDVEYISVSAVAATPSMLEDAIARLAKSKQASSWKITSMRIDNTGYATAILYK</sequence>
<organism evidence="4">
    <name type="scientific">Salmonella enterica subsp. enterica serovar Lattenkamp</name>
    <dbReference type="NCBI Taxonomy" id="2564671"/>
    <lineage>
        <taxon>Bacteria</taxon>
        <taxon>Pseudomonadati</taxon>
        <taxon>Pseudomonadota</taxon>
        <taxon>Gammaproteobacteria</taxon>
        <taxon>Enterobacterales</taxon>
        <taxon>Enterobacteriaceae</taxon>
        <taxon>Salmonella</taxon>
    </lineage>
</organism>
<protein>
    <submittedName>
        <fullName evidence="4">DUF1471 domain-containing protein</fullName>
    </submittedName>
</protein>
<dbReference type="EMBL" id="DAASNA010000014">
    <property type="protein sequence ID" value="HAE6196210.1"/>
    <property type="molecule type" value="Genomic_DNA"/>
</dbReference>
<proteinExistence type="predicted"/>
<feature type="chain" id="PRO_5028437358" evidence="2">
    <location>
        <begin position="29"/>
        <end position="84"/>
    </location>
</feature>
<reference evidence="4" key="2">
    <citation type="submission" date="2018-07" db="EMBL/GenBank/DDBJ databases">
        <authorList>
            <consortium name="NCBI Pathogen Detection Project"/>
        </authorList>
    </citation>
    <scope>NUCLEOTIDE SEQUENCE</scope>
    <source>
        <strain evidence="4">10-8458</strain>
    </source>
</reference>
<evidence type="ECO:0000256" key="1">
    <source>
        <dbReference type="ARBA" id="ARBA00022729"/>
    </source>
</evidence>
<accession>A0A734CFX0</accession>
<dbReference type="AlphaFoldDB" id="A0A734CFX0"/>
<comment type="caution">
    <text evidence="4">The sequence shown here is derived from an EMBL/GenBank/DDBJ whole genome shotgun (WGS) entry which is preliminary data.</text>
</comment>